<proteinExistence type="predicted"/>
<evidence type="ECO:0000313" key="2">
    <source>
        <dbReference type="Proteomes" id="UP000319927"/>
    </source>
</evidence>
<dbReference type="AlphaFoldDB" id="A0A561VPB7"/>
<sequence length="64" mass="7180">MAMTEDEEHELYSEAKKLILQRLVTTDGMTGAPVVTSRETLELAEAYVVLSRMMPSGRINVPRN</sequence>
<dbReference type="Proteomes" id="UP000319927">
    <property type="component" value="Unassembled WGS sequence"/>
</dbReference>
<gene>
    <name evidence="1" type="ORF">FHX75_13505</name>
</gene>
<organism evidence="1 2">
    <name type="scientific">Micromonospora palomenae</name>
    <dbReference type="NCBI Taxonomy" id="1461247"/>
    <lineage>
        <taxon>Bacteria</taxon>
        <taxon>Bacillati</taxon>
        <taxon>Actinomycetota</taxon>
        <taxon>Actinomycetes</taxon>
        <taxon>Micromonosporales</taxon>
        <taxon>Micromonosporaceae</taxon>
        <taxon>Micromonospora</taxon>
    </lineage>
</organism>
<dbReference type="EMBL" id="VIXA01000003">
    <property type="protein sequence ID" value="TWG13461.1"/>
    <property type="molecule type" value="Genomic_DNA"/>
</dbReference>
<comment type="caution">
    <text evidence="1">The sequence shown here is derived from an EMBL/GenBank/DDBJ whole genome shotgun (WGS) entry which is preliminary data.</text>
</comment>
<name>A0A561VPB7_9ACTN</name>
<protein>
    <submittedName>
        <fullName evidence="1">Uncharacterized protein</fullName>
    </submittedName>
</protein>
<evidence type="ECO:0000313" key="1">
    <source>
        <dbReference type="EMBL" id="TWG13461.1"/>
    </source>
</evidence>
<reference evidence="1 2" key="1">
    <citation type="submission" date="2019-06" db="EMBL/GenBank/DDBJ databases">
        <title>Sequencing the genomes of 1000 actinobacteria strains.</title>
        <authorList>
            <person name="Klenk H.-P."/>
        </authorList>
    </citation>
    <scope>NUCLEOTIDE SEQUENCE [LARGE SCALE GENOMIC DNA]</scope>
    <source>
        <strain evidence="1 2">DSM 102131</strain>
    </source>
</reference>
<dbReference type="RefSeq" id="WP_154942472.1">
    <property type="nucleotide sequence ID" value="NZ_VIXA01000003.1"/>
</dbReference>
<accession>A0A561VPB7</accession>
<keyword evidence="2" id="KW-1185">Reference proteome</keyword>